<name>A0AB73T8B8_9FIRM</name>
<dbReference type="EMBL" id="QGGY01000002">
    <property type="protein sequence ID" value="PWJ77946.1"/>
    <property type="molecule type" value="Genomic_DNA"/>
</dbReference>
<sequence length="604" mass="65973">MKKKVLAVLMSVVMLGTLTACGGQKSEETGQQKATEAEEDSKEKKTEAEKTEAEKTEAEKTEAEESKAEGTEAEKDTKNETDGVSETEAANTDKESEAAKSDVKAEDPAGKDSGDSAQIKTGGILKIGTPAEIVNLGYPGKPGSSNELIVMQPAVEPLCRYTKEGELDPWLCESFEADADALTLTVKLKEGIKFHDGTDFNAEAVKWNWEAFTAQGRTEIGAIKSIECPDDNTVVAHLAQWDNTIPDNALWLAGFMYSPAYAKENGEDKANVNPVGTGPFKFKEWKKDVSISFEANKDYWIEGQPYLDGIEFEFIADANTLTTAYQAGELDALGMIFGDSVSIMKATGEESKAEDGLTGGATISIVAFGCTDEKSPCKDLKVRQAFCHAVDWETLCQASGNGSMYYVNQWAVPGTWSYNDDVAGYPYDTEKAKELLKEAGYKDGVKINCYTVEPNTTQATMLQQYLSEAGIELDIQIIDQSRSDEMSGINGNWDGIILSAGRADVEIASIYGRSFTDEGVRYVGGFLHPEDLAEVISNAKAAKTQEDRAKYCKEMAKMIIDEYCMIAPIGIGSGVQYEKDYVHDTGILRKHMIAWTPEACWLDK</sequence>
<protein>
    <submittedName>
        <fullName evidence="7">Peptide/nickel transport system substrate-binding protein</fullName>
    </submittedName>
</protein>
<feature type="compositionally biased region" description="Basic and acidic residues" evidence="4">
    <location>
        <begin position="41"/>
        <end position="81"/>
    </location>
</feature>
<evidence type="ECO:0000313" key="7">
    <source>
        <dbReference type="EMBL" id="PWJ77946.1"/>
    </source>
</evidence>
<dbReference type="RefSeq" id="WP_187374129.1">
    <property type="nucleotide sequence ID" value="NZ_CABJAT010000002.1"/>
</dbReference>
<feature type="signal peptide" evidence="5">
    <location>
        <begin position="1"/>
        <end position="20"/>
    </location>
</feature>
<feature type="domain" description="Solute-binding protein family 5" evidence="6">
    <location>
        <begin position="167"/>
        <end position="500"/>
    </location>
</feature>
<feature type="compositionally biased region" description="Basic and acidic residues" evidence="4">
    <location>
        <begin position="91"/>
        <end position="114"/>
    </location>
</feature>
<evidence type="ECO:0000256" key="3">
    <source>
        <dbReference type="ARBA" id="ARBA00022729"/>
    </source>
</evidence>
<evidence type="ECO:0000256" key="4">
    <source>
        <dbReference type="SAM" id="MobiDB-lite"/>
    </source>
</evidence>
<evidence type="ECO:0000256" key="5">
    <source>
        <dbReference type="SAM" id="SignalP"/>
    </source>
</evidence>
<accession>A0AB73T8B8</accession>
<comment type="caution">
    <text evidence="7">The sequence shown here is derived from an EMBL/GenBank/DDBJ whole genome shotgun (WGS) entry which is preliminary data.</text>
</comment>
<dbReference type="AlphaFoldDB" id="A0AB73T8B8"/>
<dbReference type="Gene3D" id="3.10.105.10">
    <property type="entry name" value="Dipeptide-binding Protein, Domain 3"/>
    <property type="match status" value="1"/>
</dbReference>
<dbReference type="CDD" id="cd00995">
    <property type="entry name" value="PBP2_NikA_DppA_OppA_like"/>
    <property type="match status" value="1"/>
</dbReference>
<dbReference type="SUPFAM" id="SSF53850">
    <property type="entry name" value="Periplasmic binding protein-like II"/>
    <property type="match status" value="1"/>
</dbReference>
<dbReference type="Gene3D" id="3.40.190.10">
    <property type="entry name" value="Periplasmic binding protein-like II"/>
    <property type="match status" value="1"/>
</dbReference>
<feature type="region of interest" description="Disordered" evidence="4">
    <location>
        <begin position="18"/>
        <end position="119"/>
    </location>
</feature>
<dbReference type="GO" id="GO:0043190">
    <property type="term" value="C:ATP-binding cassette (ABC) transporter complex"/>
    <property type="evidence" value="ECO:0007669"/>
    <property type="project" value="InterPro"/>
</dbReference>
<keyword evidence="2" id="KW-0813">Transport</keyword>
<keyword evidence="8" id="KW-1185">Reference proteome</keyword>
<comment type="similarity">
    <text evidence="1">Belongs to the bacterial solute-binding protein 5 family.</text>
</comment>
<evidence type="ECO:0000313" key="8">
    <source>
        <dbReference type="Proteomes" id="UP000245412"/>
    </source>
</evidence>
<reference evidence="7 8" key="1">
    <citation type="submission" date="2018-05" db="EMBL/GenBank/DDBJ databases">
        <authorList>
            <person name="Goeker M."/>
            <person name="Huntemann M."/>
            <person name="Clum A."/>
            <person name="Pillay M."/>
            <person name="Palaniappan K."/>
            <person name="Varghese N."/>
            <person name="Mikhailova N."/>
            <person name="Stamatis D."/>
            <person name="Reddy T."/>
            <person name="Daum C."/>
            <person name="Shapiro N."/>
            <person name="Ivanova N."/>
            <person name="Kyrpides N."/>
            <person name="Woyke T."/>
        </authorList>
    </citation>
    <scope>NUCLEOTIDE SEQUENCE [LARGE SCALE GENOMIC DNA]</scope>
    <source>
        <strain evidence="7 8">DSM 26524</strain>
    </source>
</reference>
<evidence type="ECO:0000259" key="6">
    <source>
        <dbReference type="Pfam" id="PF00496"/>
    </source>
</evidence>
<dbReference type="GO" id="GO:0015833">
    <property type="term" value="P:peptide transport"/>
    <property type="evidence" value="ECO:0007669"/>
    <property type="project" value="TreeGrafter"/>
</dbReference>
<dbReference type="Proteomes" id="UP000245412">
    <property type="component" value="Unassembled WGS sequence"/>
</dbReference>
<dbReference type="PANTHER" id="PTHR30290:SF9">
    <property type="entry name" value="OLIGOPEPTIDE-BINDING PROTEIN APPA"/>
    <property type="match status" value="1"/>
</dbReference>
<dbReference type="PANTHER" id="PTHR30290">
    <property type="entry name" value="PERIPLASMIC BINDING COMPONENT OF ABC TRANSPORTER"/>
    <property type="match status" value="1"/>
</dbReference>
<keyword evidence="3 5" id="KW-0732">Signal</keyword>
<dbReference type="GO" id="GO:0042597">
    <property type="term" value="C:periplasmic space"/>
    <property type="evidence" value="ECO:0007669"/>
    <property type="project" value="UniProtKB-ARBA"/>
</dbReference>
<dbReference type="Pfam" id="PF00496">
    <property type="entry name" value="SBP_bac_5"/>
    <property type="match status" value="1"/>
</dbReference>
<dbReference type="InterPro" id="IPR000914">
    <property type="entry name" value="SBP_5_dom"/>
</dbReference>
<gene>
    <name evidence="7" type="ORF">C7383_10279</name>
</gene>
<dbReference type="InterPro" id="IPR039424">
    <property type="entry name" value="SBP_5"/>
</dbReference>
<proteinExistence type="inferred from homology"/>
<evidence type="ECO:0000256" key="2">
    <source>
        <dbReference type="ARBA" id="ARBA00022448"/>
    </source>
</evidence>
<dbReference type="PROSITE" id="PS51257">
    <property type="entry name" value="PROKAR_LIPOPROTEIN"/>
    <property type="match status" value="1"/>
</dbReference>
<dbReference type="GO" id="GO:1904680">
    <property type="term" value="F:peptide transmembrane transporter activity"/>
    <property type="evidence" value="ECO:0007669"/>
    <property type="project" value="TreeGrafter"/>
</dbReference>
<organism evidence="7 8">
    <name type="scientific">Murimonas intestini</name>
    <dbReference type="NCBI Taxonomy" id="1337051"/>
    <lineage>
        <taxon>Bacteria</taxon>
        <taxon>Bacillati</taxon>
        <taxon>Bacillota</taxon>
        <taxon>Clostridia</taxon>
        <taxon>Lachnospirales</taxon>
        <taxon>Lachnospiraceae</taxon>
        <taxon>Murimonas</taxon>
    </lineage>
</organism>
<evidence type="ECO:0000256" key="1">
    <source>
        <dbReference type="ARBA" id="ARBA00005695"/>
    </source>
</evidence>
<feature type="chain" id="PRO_5044503597" evidence="5">
    <location>
        <begin position="21"/>
        <end position="604"/>
    </location>
</feature>